<evidence type="ECO:0000256" key="3">
    <source>
        <dbReference type="ARBA" id="ARBA00022553"/>
    </source>
</evidence>
<dbReference type="Pfam" id="PF00512">
    <property type="entry name" value="HisKA"/>
    <property type="match status" value="1"/>
</dbReference>
<evidence type="ECO:0000256" key="7">
    <source>
        <dbReference type="PROSITE-ProRule" id="PRU00169"/>
    </source>
</evidence>
<dbReference type="GO" id="GO:0043565">
    <property type="term" value="F:sequence-specific DNA binding"/>
    <property type="evidence" value="ECO:0007669"/>
    <property type="project" value="InterPro"/>
</dbReference>
<dbReference type="InterPro" id="IPR011123">
    <property type="entry name" value="Y_Y_Y"/>
</dbReference>
<accession>A0AAW7JPH4</accession>
<dbReference type="Pfam" id="PF07495">
    <property type="entry name" value="Y_Y_Y"/>
    <property type="match status" value="1"/>
</dbReference>
<keyword evidence="5" id="KW-0238">DNA-binding</keyword>
<keyword evidence="15" id="KW-1185">Reference proteome</keyword>
<evidence type="ECO:0000256" key="2">
    <source>
        <dbReference type="ARBA" id="ARBA00012438"/>
    </source>
</evidence>
<dbReference type="InterPro" id="IPR018060">
    <property type="entry name" value="HTH_AraC"/>
</dbReference>
<feature type="transmembrane region" description="Helical" evidence="8">
    <location>
        <begin position="769"/>
        <end position="789"/>
    </location>
</feature>
<keyword evidence="4" id="KW-0805">Transcription regulation</keyword>
<dbReference type="Pfam" id="PF00072">
    <property type="entry name" value="Response_reg"/>
    <property type="match status" value="1"/>
</dbReference>
<dbReference type="GO" id="GO:0003700">
    <property type="term" value="F:DNA-binding transcription factor activity"/>
    <property type="evidence" value="ECO:0007669"/>
    <property type="project" value="InterPro"/>
</dbReference>
<dbReference type="SMART" id="SM00448">
    <property type="entry name" value="REC"/>
    <property type="match status" value="1"/>
</dbReference>
<sequence length="1348" mass="151815">MKTVLLIVSFYIMTSCHAMAGNMHFFHISSKDGLPHQQIQALATDADGNIWIGTRNGLSRYDGYSIKTYFHKQGNPRSLLHNFIYKLFVDSKKRIWICTQEGLCRYHPATDDFEAYSEPRHIVSSIIETGKGKIVCGGEQLSVYNERTNRFSSYPALESGYILSLATDRKDNLYVATSTSIFYYNPAMTRITHINRSYFSGFMTGGDDIIQMLFDSKGRLWIGRNGKGVMYINPKDGTQKIFPASELSDGTVRVINEDRAGRIWLGTEKGVTIIHPDDHIEIIRHDPFSHDSLSDNAIYAIINDINNNIWIGSYFGGVDVLFNNNATFTCFEPGYSPQNIKGKVPRTMTETEKGVYWIATEDNGINIYDSITGTFRLFDGIPGLGTNIHSLLYDSRKKDMWIGTFRNGLFRYNIKTGKWKKYECDKGSYASSVFSIIRQRDGRLWLATTLGLRYYDEGSDCFRRFGHDVLGKVFIYTMTTDDKDNIWAGTAHNGLYRINTDNGNVSAWTKEDKNSGLKDNYVTCLFHGRDGRLWIGTNNYGLQYMDTGSGKIKSFSNNIFSPSCTVCSIIADKKGNIWISTSLGLFRYTPKNNSTVKFTTENGLSTNQFNFSSSLITTDGTLMFGTVDGLVSFNPESIRTGIKPFTVHLKSLTINNVEMNASTKDTPLTGLLDKTETIKLSYEQARNFSIEYGVIMPGNTNSIEYQLYLEGIDKDWQDVGSGRKFSGYNLPPGKYVLHIRANNSNQGWERNPEKTIEIIVKPPFWRSGWAYMIYTILSFIVIFTGWLVFSMRLKEKNEVKMANMEKKKIEEIDRAKFDFFTTVSHELRTPLSLIVAPLKSIPRKELSEESGKNLDLAIKNAGKLETLIGELVTFNQIETNNFPFFMQRGNPLMFIENLVAPYCHIAEDMKKTITSDCEDNGEDVWFSPSYVERIISNLLSNAMKFTPQGGRISVKSLIVNKENDTNRYLRIIVSDNGIGIAKEELSNIFNKYYQTKRGYNMNSSGWGVGLALIKRMAEIHKGSVRVESEPGKGSTFTVELNVEGNNFDAGCLISEDKVIVPLSQYKLSAVRETGEDADVRKDNTADAHKMSVLLVDDNKELISFLQDYFSKKYNIFTAANGAEALEIARNESVQLVISDIMMPVMDGIQLCRTLKGDMATSHIPVILLTAKGQSDDIMNGYESGAEAYVQKPFDPIILELQVKNIISLQNAMRSEIAESDSADIESSSLSVLDKEFIAKMKKIVEENISNNDFSVGDITSGLGISRSLLHIKMKNLMGISTGDYIRKKRLDMACRLLRDGYNVSETAYRSGFSDPNYFSKTFKKHFGTSPTEWLVAAERNMPGGKGDS</sequence>
<dbReference type="CDD" id="cd00082">
    <property type="entry name" value="HisKA"/>
    <property type="match status" value="1"/>
</dbReference>
<reference evidence="14" key="2">
    <citation type="submission" date="2023-08" db="EMBL/GenBank/DDBJ databases">
        <title>Identification and characterization of horizontal gene transfer across gut microbiota members of farm animals based on homology search.</title>
        <authorList>
            <person name="Schwarzerova J."/>
            <person name="Nykrynova M."/>
            <person name="Jureckova K."/>
            <person name="Cejkova D."/>
            <person name="Rychlik I."/>
        </authorList>
    </citation>
    <scope>NUCLEOTIDE SEQUENCE</scope>
    <source>
        <strain evidence="14">ET15</strain>
        <strain evidence="13">ET37</strain>
    </source>
</reference>
<dbReference type="RefSeq" id="WP_289826064.1">
    <property type="nucleotide sequence ID" value="NZ_JAUEIE010000014.1"/>
</dbReference>
<dbReference type="GO" id="GO:0000155">
    <property type="term" value="F:phosphorelay sensor kinase activity"/>
    <property type="evidence" value="ECO:0007669"/>
    <property type="project" value="InterPro"/>
</dbReference>
<dbReference type="PROSITE" id="PS50110">
    <property type="entry name" value="RESPONSE_REGULATORY"/>
    <property type="match status" value="1"/>
</dbReference>
<comment type="caution">
    <text evidence="14">The sequence shown here is derived from an EMBL/GenBank/DDBJ whole genome shotgun (WGS) entry which is preliminary data.</text>
</comment>
<dbReference type="SUPFAM" id="SSF46689">
    <property type="entry name" value="Homeodomain-like"/>
    <property type="match status" value="1"/>
</dbReference>
<dbReference type="SUPFAM" id="SSF55874">
    <property type="entry name" value="ATPase domain of HSP90 chaperone/DNA topoisomerase II/histidine kinase"/>
    <property type="match status" value="1"/>
</dbReference>
<dbReference type="Proteomes" id="UP001167831">
    <property type="component" value="Unassembled WGS sequence"/>
</dbReference>
<dbReference type="SUPFAM" id="SSF63829">
    <property type="entry name" value="Calcium-dependent phosphotriesterase"/>
    <property type="match status" value="3"/>
</dbReference>
<dbReference type="CDD" id="cd17574">
    <property type="entry name" value="REC_OmpR"/>
    <property type="match status" value="1"/>
</dbReference>
<evidence type="ECO:0000259" key="12">
    <source>
        <dbReference type="PROSITE" id="PS50110"/>
    </source>
</evidence>
<dbReference type="PANTHER" id="PTHR43547:SF2">
    <property type="entry name" value="HYBRID SIGNAL TRANSDUCTION HISTIDINE KINASE C"/>
    <property type="match status" value="1"/>
</dbReference>
<dbReference type="Gene3D" id="2.130.10.10">
    <property type="entry name" value="YVTN repeat-like/Quinoprotein amine dehydrogenase"/>
    <property type="match status" value="2"/>
</dbReference>
<dbReference type="InterPro" id="IPR005467">
    <property type="entry name" value="His_kinase_dom"/>
</dbReference>
<dbReference type="Gene3D" id="2.60.40.10">
    <property type="entry name" value="Immunoglobulins"/>
    <property type="match status" value="1"/>
</dbReference>
<name>A0AAW7JPH4_9BACT</name>
<feature type="signal peptide" evidence="9">
    <location>
        <begin position="1"/>
        <end position="20"/>
    </location>
</feature>
<dbReference type="Gene3D" id="1.10.10.60">
    <property type="entry name" value="Homeodomain-like"/>
    <property type="match status" value="2"/>
</dbReference>
<gene>
    <name evidence="13" type="ORF">QVN81_11170</name>
    <name evidence="14" type="ORF">QVN84_11540</name>
</gene>
<dbReference type="Proteomes" id="UP001168478">
    <property type="component" value="Unassembled WGS sequence"/>
</dbReference>
<dbReference type="InterPro" id="IPR003661">
    <property type="entry name" value="HisK_dim/P_dom"/>
</dbReference>
<dbReference type="SUPFAM" id="SSF47384">
    <property type="entry name" value="Homodimeric domain of signal transducing histidine kinase"/>
    <property type="match status" value="1"/>
</dbReference>
<dbReference type="PANTHER" id="PTHR43547">
    <property type="entry name" value="TWO-COMPONENT HISTIDINE KINASE"/>
    <property type="match status" value="1"/>
</dbReference>
<dbReference type="EMBL" id="JAUEIF010000012">
    <property type="protein sequence ID" value="MDN0026143.1"/>
    <property type="molecule type" value="Genomic_DNA"/>
</dbReference>
<dbReference type="InterPro" id="IPR003594">
    <property type="entry name" value="HATPase_dom"/>
</dbReference>
<dbReference type="EMBL" id="JAUEIE010000014">
    <property type="protein sequence ID" value="MDN0023572.1"/>
    <property type="molecule type" value="Genomic_DNA"/>
</dbReference>
<keyword evidence="8" id="KW-0812">Transmembrane</keyword>
<evidence type="ECO:0000256" key="9">
    <source>
        <dbReference type="SAM" id="SignalP"/>
    </source>
</evidence>
<feature type="chain" id="PRO_5043543800" description="histidine kinase" evidence="9">
    <location>
        <begin position="21"/>
        <end position="1348"/>
    </location>
</feature>
<keyword evidence="8" id="KW-1133">Transmembrane helix</keyword>
<dbReference type="InterPro" id="IPR004358">
    <property type="entry name" value="Sig_transdc_His_kin-like_C"/>
</dbReference>
<dbReference type="Pfam" id="PF02518">
    <property type="entry name" value="HATPase_c"/>
    <property type="match status" value="1"/>
</dbReference>
<dbReference type="InterPro" id="IPR036890">
    <property type="entry name" value="HATPase_C_sf"/>
</dbReference>
<dbReference type="PROSITE" id="PS51257">
    <property type="entry name" value="PROKAR_LIPOPROTEIN"/>
    <property type="match status" value="1"/>
</dbReference>
<evidence type="ECO:0000256" key="8">
    <source>
        <dbReference type="SAM" id="Phobius"/>
    </source>
</evidence>
<evidence type="ECO:0000256" key="4">
    <source>
        <dbReference type="ARBA" id="ARBA00023015"/>
    </source>
</evidence>
<reference evidence="14" key="1">
    <citation type="submission" date="2023-06" db="EMBL/GenBank/DDBJ databases">
        <authorList>
            <person name="Zeman M."/>
            <person name="Kubasova T."/>
            <person name="Jahodarova E."/>
            <person name="Nykrynova M."/>
            <person name="Rychlik I."/>
        </authorList>
    </citation>
    <scope>NUCLEOTIDE SEQUENCE</scope>
    <source>
        <strain evidence="14">ET15</strain>
        <strain evidence="13">ET37</strain>
    </source>
</reference>
<organism evidence="14 16">
    <name type="scientific">Leyella lascolaii</name>
    <dbReference type="NCBI Taxonomy" id="1776379"/>
    <lineage>
        <taxon>Bacteria</taxon>
        <taxon>Pseudomonadati</taxon>
        <taxon>Bacteroidota</taxon>
        <taxon>Bacteroidia</taxon>
        <taxon>Bacteroidales</taxon>
        <taxon>Prevotellaceae</taxon>
        <taxon>Leyella</taxon>
    </lineage>
</organism>
<keyword evidence="8" id="KW-0472">Membrane</keyword>
<dbReference type="InterPro" id="IPR009057">
    <property type="entry name" value="Homeodomain-like_sf"/>
</dbReference>
<feature type="domain" description="Histidine kinase" evidence="11">
    <location>
        <begin position="822"/>
        <end position="1044"/>
    </location>
</feature>
<dbReference type="Gene3D" id="3.40.50.2300">
    <property type="match status" value="1"/>
</dbReference>
<dbReference type="PROSITE" id="PS01124">
    <property type="entry name" value="HTH_ARAC_FAMILY_2"/>
    <property type="match status" value="1"/>
</dbReference>
<evidence type="ECO:0000313" key="16">
    <source>
        <dbReference type="Proteomes" id="UP001168478"/>
    </source>
</evidence>
<keyword evidence="3 7" id="KW-0597">Phosphoprotein</keyword>
<evidence type="ECO:0000256" key="6">
    <source>
        <dbReference type="ARBA" id="ARBA00023163"/>
    </source>
</evidence>
<dbReference type="PRINTS" id="PR00344">
    <property type="entry name" value="BCTRLSENSOR"/>
</dbReference>
<dbReference type="InterPro" id="IPR015943">
    <property type="entry name" value="WD40/YVTN_repeat-like_dom_sf"/>
</dbReference>
<evidence type="ECO:0000256" key="1">
    <source>
        <dbReference type="ARBA" id="ARBA00000085"/>
    </source>
</evidence>
<dbReference type="Pfam" id="PF12833">
    <property type="entry name" value="HTH_18"/>
    <property type="match status" value="1"/>
</dbReference>
<evidence type="ECO:0000259" key="10">
    <source>
        <dbReference type="PROSITE" id="PS01124"/>
    </source>
</evidence>
<dbReference type="SMART" id="SM00342">
    <property type="entry name" value="HTH_ARAC"/>
    <property type="match status" value="1"/>
</dbReference>
<evidence type="ECO:0000256" key="5">
    <source>
        <dbReference type="ARBA" id="ARBA00023125"/>
    </source>
</evidence>
<dbReference type="PROSITE" id="PS00041">
    <property type="entry name" value="HTH_ARAC_FAMILY_1"/>
    <property type="match status" value="1"/>
</dbReference>
<dbReference type="Gene3D" id="3.30.565.10">
    <property type="entry name" value="Histidine kinase-like ATPase, C-terminal domain"/>
    <property type="match status" value="1"/>
</dbReference>
<dbReference type="SMART" id="SM00388">
    <property type="entry name" value="HisKA"/>
    <property type="match status" value="1"/>
</dbReference>
<protein>
    <recommendedName>
        <fullName evidence="2">histidine kinase</fullName>
        <ecNumber evidence="2">2.7.13.3</ecNumber>
    </recommendedName>
</protein>
<dbReference type="Pfam" id="PF07494">
    <property type="entry name" value="Reg_prop"/>
    <property type="match status" value="4"/>
</dbReference>
<evidence type="ECO:0000259" key="11">
    <source>
        <dbReference type="PROSITE" id="PS50109"/>
    </source>
</evidence>
<dbReference type="InterPro" id="IPR013783">
    <property type="entry name" value="Ig-like_fold"/>
</dbReference>
<feature type="modified residue" description="4-aspartylphosphate" evidence="7">
    <location>
        <position position="1139"/>
    </location>
</feature>
<evidence type="ECO:0000313" key="15">
    <source>
        <dbReference type="Proteomes" id="UP001167831"/>
    </source>
</evidence>
<feature type="domain" description="HTH araC/xylS-type" evidence="10">
    <location>
        <begin position="1238"/>
        <end position="1336"/>
    </location>
</feature>
<dbReference type="SUPFAM" id="SSF52172">
    <property type="entry name" value="CheY-like"/>
    <property type="match status" value="1"/>
</dbReference>
<dbReference type="InterPro" id="IPR001789">
    <property type="entry name" value="Sig_transdc_resp-reg_receiver"/>
</dbReference>
<proteinExistence type="predicted"/>
<dbReference type="EC" id="2.7.13.3" evidence="2"/>
<evidence type="ECO:0000313" key="13">
    <source>
        <dbReference type="EMBL" id="MDN0023572.1"/>
    </source>
</evidence>
<comment type="catalytic activity">
    <reaction evidence="1">
        <text>ATP + protein L-histidine = ADP + protein N-phospho-L-histidine.</text>
        <dbReference type="EC" id="2.7.13.3"/>
    </reaction>
</comment>
<feature type="domain" description="Response regulatory" evidence="12">
    <location>
        <begin position="1091"/>
        <end position="1206"/>
    </location>
</feature>
<dbReference type="InterPro" id="IPR011006">
    <property type="entry name" value="CheY-like_superfamily"/>
</dbReference>
<evidence type="ECO:0000313" key="14">
    <source>
        <dbReference type="EMBL" id="MDN0026143.1"/>
    </source>
</evidence>
<dbReference type="InterPro" id="IPR011110">
    <property type="entry name" value="Reg_prop"/>
</dbReference>
<dbReference type="InterPro" id="IPR018062">
    <property type="entry name" value="HTH_AraC-typ_CS"/>
</dbReference>
<dbReference type="SMART" id="SM00387">
    <property type="entry name" value="HATPase_c"/>
    <property type="match status" value="1"/>
</dbReference>
<dbReference type="Gene3D" id="1.10.287.130">
    <property type="match status" value="1"/>
</dbReference>
<keyword evidence="6" id="KW-0804">Transcription</keyword>
<keyword evidence="9" id="KW-0732">Signal</keyword>
<dbReference type="PROSITE" id="PS50109">
    <property type="entry name" value="HIS_KIN"/>
    <property type="match status" value="1"/>
</dbReference>
<dbReference type="InterPro" id="IPR036097">
    <property type="entry name" value="HisK_dim/P_sf"/>
</dbReference>